<feature type="modified residue" description="4-aspartylphosphate" evidence="2">
    <location>
        <position position="57"/>
    </location>
</feature>
<dbReference type="PANTHER" id="PTHR45566">
    <property type="entry name" value="HTH-TYPE TRANSCRIPTIONAL REGULATOR YHJB-RELATED"/>
    <property type="match status" value="1"/>
</dbReference>
<dbReference type="InterPro" id="IPR016032">
    <property type="entry name" value="Sig_transdc_resp-reg_C-effctor"/>
</dbReference>
<dbReference type="Pfam" id="PF00196">
    <property type="entry name" value="GerE"/>
    <property type="match status" value="1"/>
</dbReference>
<organism evidence="4 5">
    <name type="scientific">Phototrophicus methaneseepsis</name>
    <dbReference type="NCBI Taxonomy" id="2710758"/>
    <lineage>
        <taxon>Bacteria</taxon>
        <taxon>Bacillati</taxon>
        <taxon>Chloroflexota</taxon>
        <taxon>Candidatus Thermofontia</taxon>
        <taxon>Phototrophicales</taxon>
        <taxon>Phototrophicaceae</taxon>
        <taxon>Phototrophicus</taxon>
    </lineage>
</organism>
<evidence type="ECO:0000313" key="4">
    <source>
        <dbReference type="EMBL" id="QPC83032.1"/>
    </source>
</evidence>
<dbReference type="SMART" id="SM00421">
    <property type="entry name" value="HTH_LUXR"/>
    <property type="match status" value="1"/>
</dbReference>
<dbReference type="InterPro" id="IPR051015">
    <property type="entry name" value="EvgA-like"/>
</dbReference>
<dbReference type="SUPFAM" id="SSF46894">
    <property type="entry name" value="C-terminal effector domain of the bipartite response regulators"/>
    <property type="match status" value="1"/>
</dbReference>
<dbReference type="InterPro" id="IPR011006">
    <property type="entry name" value="CheY-like_superfamily"/>
</dbReference>
<dbReference type="Gene3D" id="3.40.50.2300">
    <property type="match status" value="1"/>
</dbReference>
<dbReference type="KEGG" id="pmet:G4Y79_01260"/>
<keyword evidence="1" id="KW-0238">DNA-binding</keyword>
<keyword evidence="5" id="KW-1185">Reference proteome</keyword>
<dbReference type="EMBL" id="CP062983">
    <property type="protein sequence ID" value="QPC83032.1"/>
    <property type="molecule type" value="Genomic_DNA"/>
</dbReference>
<evidence type="ECO:0000256" key="1">
    <source>
        <dbReference type="ARBA" id="ARBA00023125"/>
    </source>
</evidence>
<feature type="domain" description="Response regulatory" evidence="3">
    <location>
        <begin position="5"/>
        <end position="123"/>
    </location>
</feature>
<evidence type="ECO:0000256" key="2">
    <source>
        <dbReference type="PROSITE-ProRule" id="PRU00169"/>
    </source>
</evidence>
<reference evidence="4 5" key="1">
    <citation type="submission" date="2020-02" db="EMBL/GenBank/DDBJ databases">
        <authorList>
            <person name="Zheng R.K."/>
            <person name="Sun C.M."/>
        </authorList>
    </citation>
    <scope>NUCLEOTIDE SEQUENCE [LARGE SCALE GENOMIC DNA]</scope>
    <source>
        <strain evidence="5">rifampicinis</strain>
    </source>
</reference>
<dbReference type="Gene3D" id="1.10.10.10">
    <property type="entry name" value="Winged helix-like DNA-binding domain superfamily/Winged helix DNA-binding domain"/>
    <property type="match status" value="1"/>
</dbReference>
<dbReference type="InterPro" id="IPR001789">
    <property type="entry name" value="Sig_transdc_resp-reg_receiver"/>
</dbReference>
<sequence>METMRISIVESSAVIRSGIQVLLVQQGVPHSCISVYETSDDFMAVLPTNKVDAVFLDDGQRAIADITIIIESIHSIHQEVLVIILSDRLAVSYIQHVMSSGANGYIYKAGDMEQALAMAVSCIRRGTKILPPDVSEALLMGNQVILIGNLNTRDIDVLELTEAGKTVKEIAYSLGIEQRTVYRSRERLRDALNVQTNDLIVDTARRLGLLKAK</sequence>
<dbReference type="Proteomes" id="UP000594468">
    <property type="component" value="Chromosome"/>
</dbReference>
<dbReference type="InterPro" id="IPR000792">
    <property type="entry name" value="Tscrpt_reg_LuxR_C"/>
</dbReference>
<dbReference type="InterPro" id="IPR036388">
    <property type="entry name" value="WH-like_DNA-bd_sf"/>
</dbReference>
<dbReference type="Pfam" id="PF00072">
    <property type="entry name" value="Response_reg"/>
    <property type="match status" value="1"/>
</dbReference>
<proteinExistence type="predicted"/>
<dbReference type="GO" id="GO:0006355">
    <property type="term" value="P:regulation of DNA-templated transcription"/>
    <property type="evidence" value="ECO:0007669"/>
    <property type="project" value="InterPro"/>
</dbReference>
<evidence type="ECO:0000313" key="5">
    <source>
        <dbReference type="Proteomes" id="UP000594468"/>
    </source>
</evidence>
<accession>A0A7S8E9V0</accession>
<dbReference type="PANTHER" id="PTHR45566:SF2">
    <property type="entry name" value="NARL SUBFAMILY"/>
    <property type="match status" value="1"/>
</dbReference>
<dbReference type="PROSITE" id="PS50110">
    <property type="entry name" value="RESPONSE_REGULATORY"/>
    <property type="match status" value="1"/>
</dbReference>
<dbReference type="SUPFAM" id="SSF52172">
    <property type="entry name" value="CheY-like"/>
    <property type="match status" value="1"/>
</dbReference>
<dbReference type="GO" id="GO:0000160">
    <property type="term" value="P:phosphorelay signal transduction system"/>
    <property type="evidence" value="ECO:0007669"/>
    <property type="project" value="InterPro"/>
</dbReference>
<dbReference type="RefSeq" id="WP_195171101.1">
    <property type="nucleotide sequence ID" value="NZ_CP062983.1"/>
</dbReference>
<dbReference type="AlphaFoldDB" id="A0A7S8E9V0"/>
<name>A0A7S8E9V0_9CHLR</name>
<keyword evidence="2" id="KW-0597">Phosphoprotein</keyword>
<evidence type="ECO:0000259" key="3">
    <source>
        <dbReference type="PROSITE" id="PS50110"/>
    </source>
</evidence>
<gene>
    <name evidence="4" type="ORF">G4Y79_01260</name>
</gene>
<protein>
    <submittedName>
        <fullName evidence="4">Response regulator transcription factor</fullName>
    </submittedName>
</protein>
<dbReference type="GO" id="GO:0003677">
    <property type="term" value="F:DNA binding"/>
    <property type="evidence" value="ECO:0007669"/>
    <property type="project" value="UniProtKB-KW"/>
</dbReference>